<organism evidence="1 2">
    <name type="scientific">Pacificispira spongiicola</name>
    <dbReference type="NCBI Taxonomy" id="2729598"/>
    <lineage>
        <taxon>Bacteria</taxon>
        <taxon>Pseudomonadati</taxon>
        <taxon>Pseudomonadota</taxon>
        <taxon>Alphaproteobacteria</taxon>
        <taxon>Rhodospirillales</taxon>
        <taxon>Rhodospirillaceae</taxon>
        <taxon>Pacificispira</taxon>
    </lineage>
</organism>
<dbReference type="Proteomes" id="UP000539372">
    <property type="component" value="Unassembled WGS sequence"/>
</dbReference>
<evidence type="ECO:0000313" key="2">
    <source>
        <dbReference type="Proteomes" id="UP000539372"/>
    </source>
</evidence>
<name>A0A7Y0DYH8_9PROT</name>
<dbReference type="AlphaFoldDB" id="A0A7Y0DYH8"/>
<sequence>MTAREWLTGNELRDAAPDLFAFALVAADSLAPLTLDYYADLCSNLAATKPERALATAAGMRAWPDRNLPDVKPGETRGLSSVAGLTTVEDLLAPGSILHRATPEMPTYILLPHWDEESRRWLSAFEAAAVHFWSFHADRQGVDPLKCRSAATMAQALMRYGHKSAVPPAILAATEAVFGKGGAK</sequence>
<reference evidence="1 2" key="1">
    <citation type="submission" date="2020-04" db="EMBL/GenBank/DDBJ databases">
        <title>Rhodospirillaceae bacterium KN72 isolated from deep sea.</title>
        <authorList>
            <person name="Zhang D.-C."/>
        </authorList>
    </citation>
    <scope>NUCLEOTIDE SEQUENCE [LARGE SCALE GENOMIC DNA]</scope>
    <source>
        <strain evidence="1 2">KN72</strain>
    </source>
</reference>
<accession>A0A7Y0DYH8</accession>
<comment type="caution">
    <text evidence="1">The sequence shown here is derived from an EMBL/GenBank/DDBJ whole genome shotgun (WGS) entry which is preliminary data.</text>
</comment>
<gene>
    <name evidence="1" type="ORF">HH303_05550</name>
</gene>
<dbReference type="RefSeq" id="WP_169624248.1">
    <property type="nucleotide sequence ID" value="NZ_JABBNT010000002.1"/>
</dbReference>
<dbReference type="EMBL" id="JABBNT010000002">
    <property type="protein sequence ID" value="NMM43930.1"/>
    <property type="molecule type" value="Genomic_DNA"/>
</dbReference>
<protein>
    <submittedName>
        <fullName evidence="1">Uncharacterized protein</fullName>
    </submittedName>
</protein>
<keyword evidence="2" id="KW-1185">Reference proteome</keyword>
<evidence type="ECO:0000313" key="1">
    <source>
        <dbReference type="EMBL" id="NMM43930.1"/>
    </source>
</evidence>
<proteinExistence type="predicted"/>